<protein>
    <recommendedName>
        <fullName evidence="4">Dolichyl-phosphate-mannose-protein mannosyltransferase</fullName>
    </recommendedName>
</protein>
<keyword evidence="3" id="KW-1185">Reference proteome</keyword>
<evidence type="ECO:0000313" key="3">
    <source>
        <dbReference type="Proteomes" id="UP000190989"/>
    </source>
</evidence>
<organism evidence="2 3">
    <name type="scientific">Novosphingobium mathurense</name>
    <dbReference type="NCBI Taxonomy" id="428990"/>
    <lineage>
        <taxon>Bacteria</taxon>
        <taxon>Pseudomonadati</taxon>
        <taxon>Pseudomonadota</taxon>
        <taxon>Alphaproteobacteria</taxon>
        <taxon>Sphingomonadales</taxon>
        <taxon>Sphingomonadaceae</taxon>
        <taxon>Novosphingobium</taxon>
    </lineage>
</organism>
<feature type="transmembrane region" description="Helical" evidence="1">
    <location>
        <begin position="247"/>
        <end position="272"/>
    </location>
</feature>
<name>A0A1U6GRL8_9SPHN</name>
<feature type="transmembrane region" description="Helical" evidence="1">
    <location>
        <begin position="310"/>
        <end position="340"/>
    </location>
</feature>
<feature type="transmembrane region" description="Helical" evidence="1">
    <location>
        <begin position="132"/>
        <end position="150"/>
    </location>
</feature>
<dbReference type="AlphaFoldDB" id="A0A1U6GRL8"/>
<feature type="transmembrane region" description="Helical" evidence="1">
    <location>
        <begin position="284"/>
        <end position="304"/>
    </location>
</feature>
<dbReference type="EMBL" id="FVZE01000001">
    <property type="protein sequence ID" value="SLJ86169.1"/>
    <property type="molecule type" value="Genomic_DNA"/>
</dbReference>
<feature type="transmembrane region" description="Helical" evidence="1">
    <location>
        <begin position="66"/>
        <end position="96"/>
    </location>
</feature>
<accession>A0A1U6GRL8</accession>
<keyword evidence="1" id="KW-1133">Transmembrane helix</keyword>
<dbReference type="RefSeq" id="WP_079729168.1">
    <property type="nucleotide sequence ID" value="NZ_FVZE01000001.1"/>
</dbReference>
<evidence type="ECO:0000313" key="2">
    <source>
        <dbReference type="EMBL" id="SLJ86169.1"/>
    </source>
</evidence>
<feature type="transmembrane region" description="Helical" evidence="1">
    <location>
        <begin position="102"/>
        <end position="120"/>
    </location>
</feature>
<keyword evidence="1" id="KW-0812">Transmembrane</keyword>
<gene>
    <name evidence="2" type="ORF">SAMN06295987_101112</name>
</gene>
<dbReference type="Proteomes" id="UP000190989">
    <property type="component" value="Unassembled WGS sequence"/>
</dbReference>
<sequence>MKQARFPAWYGIILLLVALALRASTFGDPNVHVDETFYQTVGIAMHEQHAVPYVDVWDRKPWGLFFLYYLIAFMSYAPLAYQLVATVFAAATAWVIGAIASFWNRAQGGLLAGIVYLLWLEQEQGFGGQSPIFYNLFVAIAALLVLQGLPDLREGKPGWRPYAAMLLGGCAITVKQTSFFESAFLGLYCAYTLWQAPLSRWRVCTVIASWALLGAAPMLAISAWYWLEGYWAIYWHAMVTSNLAKPKVWLSSGIRTILMFIRLAPFLVMGVLGIPKMVSQQRRFMGFWLLAASLGLLSVPNFYVHYALPILVPLTIVSAGLLQGRIAGPIAMVVLAFLAFRETSVLDFEHARRSRAAMTELVEAVRRHDDGGPLFVYDGPFQLYHLTGHRFVSPLVFPHHLAQTIEKDVSHLSTAGEVRRVLAERPSTVVLAPQPRQDPVNWETLRPVRAYIHANCRLVARVETPEWLLSSKMDVWADCNRHGGAK</sequence>
<dbReference type="STRING" id="428990.SAMN06295987_101112"/>
<proteinExistence type="predicted"/>
<evidence type="ECO:0000256" key="1">
    <source>
        <dbReference type="SAM" id="Phobius"/>
    </source>
</evidence>
<feature type="transmembrane region" description="Helical" evidence="1">
    <location>
        <begin position="203"/>
        <end position="227"/>
    </location>
</feature>
<keyword evidence="1" id="KW-0472">Membrane</keyword>
<reference evidence="3" key="1">
    <citation type="submission" date="2017-02" db="EMBL/GenBank/DDBJ databases">
        <authorList>
            <person name="Varghese N."/>
            <person name="Submissions S."/>
        </authorList>
    </citation>
    <scope>NUCLEOTIDE SEQUENCE [LARGE SCALE GENOMIC DNA]</scope>
    <source>
        <strain evidence="3">SM117</strain>
    </source>
</reference>
<evidence type="ECO:0008006" key="4">
    <source>
        <dbReference type="Google" id="ProtNLM"/>
    </source>
</evidence>